<reference evidence="6" key="2">
    <citation type="journal article" date="2018" name="Environ. Microbiol.">
        <title>Bloom of a denitrifying methanotroph, 'Candidatus Methylomirabilis limnetica', in a deep stratified lake.</title>
        <authorList>
            <person name="Graf J.S."/>
            <person name="Mayr M.J."/>
            <person name="Marchant H.K."/>
            <person name="Tienken D."/>
            <person name="Hach P.F."/>
            <person name="Brand A."/>
            <person name="Schubert C.J."/>
            <person name="Kuypers M.M."/>
            <person name="Milucka J."/>
        </authorList>
    </citation>
    <scope>NUCLEOTIDE SEQUENCE [LARGE SCALE GENOMIC DNA]</scope>
    <source>
        <strain evidence="6">Zug</strain>
    </source>
</reference>
<keyword evidence="1" id="KW-0540">Nuclease</keyword>
<dbReference type="PANTHER" id="PTHR12302:SF3">
    <property type="entry name" value="SERINE_THREONINE-PROTEIN KINASE 31"/>
    <property type="match status" value="1"/>
</dbReference>
<dbReference type="Pfam" id="PF00565">
    <property type="entry name" value="SNase"/>
    <property type="match status" value="1"/>
</dbReference>
<evidence type="ECO:0000313" key="5">
    <source>
        <dbReference type="EMBL" id="PTL37269.1"/>
    </source>
</evidence>
<dbReference type="PROSITE" id="PS01123">
    <property type="entry name" value="TNASE_1"/>
    <property type="match status" value="1"/>
</dbReference>
<keyword evidence="3" id="KW-0378">Hydrolase</keyword>
<dbReference type="InterPro" id="IPR035437">
    <property type="entry name" value="SNase_OB-fold_sf"/>
</dbReference>
<feature type="domain" description="TNase-like" evidence="4">
    <location>
        <begin position="27"/>
        <end position="141"/>
    </location>
</feature>
<dbReference type="InterPro" id="IPR016071">
    <property type="entry name" value="Staphylococal_nuclease_OB-fold"/>
</dbReference>
<name>A0A2T4U1Q2_9BACT</name>
<sequence length="156" mass="17053">MRRISPAGYLLAILFAAFIFPVSSFACTLSGKVVRVADGDTLTVLTTDQRQVTIRLAQIDAPEKAQPFGQRSKQSLPELVFGGDVEIRTEATDRSGRTVGRVSLNGTDINLEQVTRGMAWAYRQYLTDGSFLDAEQVARSATWPMERAESDPALGV</sequence>
<dbReference type="GO" id="GO:0016787">
    <property type="term" value="F:hydrolase activity"/>
    <property type="evidence" value="ECO:0007669"/>
    <property type="project" value="UniProtKB-KW"/>
</dbReference>
<evidence type="ECO:0000256" key="1">
    <source>
        <dbReference type="ARBA" id="ARBA00022722"/>
    </source>
</evidence>
<dbReference type="AlphaFoldDB" id="A0A2T4U1Q2"/>
<evidence type="ECO:0000256" key="2">
    <source>
        <dbReference type="ARBA" id="ARBA00022759"/>
    </source>
</evidence>
<dbReference type="PROSITE" id="PS51257">
    <property type="entry name" value="PROKAR_LIPOPROTEIN"/>
    <property type="match status" value="1"/>
</dbReference>
<protein>
    <submittedName>
        <fullName evidence="5">Nuclease</fullName>
    </submittedName>
</protein>
<dbReference type="SUPFAM" id="SSF50199">
    <property type="entry name" value="Staphylococcal nuclease"/>
    <property type="match status" value="1"/>
</dbReference>
<reference evidence="5 6" key="1">
    <citation type="submission" date="2017-09" db="EMBL/GenBank/DDBJ databases">
        <title>Bloom of a denitrifying methanotroph, Candidatus Methylomirabilis limnetica, in a deep stratified lake.</title>
        <authorList>
            <person name="Graf J.S."/>
            <person name="Marchant H.K."/>
            <person name="Tienken D."/>
            <person name="Hach P.F."/>
            <person name="Brand A."/>
            <person name="Schubert C.J."/>
            <person name="Kuypers M.M."/>
            <person name="Milucka J."/>
        </authorList>
    </citation>
    <scope>NUCLEOTIDE SEQUENCE [LARGE SCALE GENOMIC DNA]</scope>
    <source>
        <strain evidence="5 6">Zug</strain>
    </source>
</reference>
<dbReference type="SMART" id="SM00318">
    <property type="entry name" value="SNc"/>
    <property type="match status" value="1"/>
</dbReference>
<comment type="caution">
    <text evidence="5">The sequence shown here is derived from an EMBL/GenBank/DDBJ whole genome shotgun (WGS) entry which is preliminary data.</text>
</comment>
<evidence type="ECO:0000256" key="3">
    <source>
        <dbReference type="ARBA" id="ARBA00022801"/>
    </source>
</evidence>
<dbReference type="Gene3D" id="2.40.50.90">
    <property type="match status" value="1"/>
</dbReference>
<proteinExistence type="predicted"/>
<dbReference type="GO" id="GO:0004519">
    <property type="term" value="F:endonuclease activity"/>
    <property type="evidence" value="ECO:0007669"/>
    <property type="project" value="UniProtKB-KW"/>
</dbReference>
<dbReference type="RefSeq" id="WP_121592137.1">
    <property type="nucleotide sequence ID" value="NZ_NVQC01000001.1"/>
</dbReference>
<evidence type="ECO:0000313" key="6">
    <source>
        <dbReference type="Proteomes" id="UP000241436"/>
    </source>
</evidence>
<dbReference type="PANTHER" id="PTHR12302">
    <property type="entry name" value="EBNA2 BINDING PROTEIN P100"/>
    <property type="match status" value="1"/>
</dbReference>
<dbReference type="OrthoDB" id="9805504at2"/>
<evidence type="ECO:0000259" key="4">
    <source>
        <dbReference type="PROSITE" id="PS50830"/>
    </source>
</evidence>
<gene>
    <name evidence="5" type="ORF">CLG94_00025</name>
</gene>
<keyword evidence="6" id="KW-1185">Reference proteome</keyword>
<dbReference type="Proteomes" id="UP000241436">
    <property type="component" value="Unassembled WGS sequence"/>
</dbReference>
<keyword evidence="2" id="KW-0255">Endonuclease</keyword>
<dbReference type="PROSITE" id="PS50830">
    <property type="entry name" value="TNASE_3"/>
    <property type="match status" value="1"/>
</dbReference>
<dbReference type="EMBL" id="NVQC01000001">
    <property type="protein sequence ID" value="PTL37269.1"/>
    <property type="molecule type" value="Genomic_DNA"/>
</dbReference>
<dbReference type="GO" id="GO:0003676">
    <property type="term" value="F:nucleic acid binding"/>
    <property type="evidence" value="ECO:0007669"/>
    <property type="project" value="InterPro"/>
</dbReference>
<organism evidence="5 6">
    <name type="scientific">Candidatus Methylomirabilis limnetica</name>
    <dbReference type="NCBI Taxonomy" id="2033718"/>
    <lineage>
        <taxon>Bacteria</taxon>
        <taxon>Candidatus Methylomirabilota</taxon>
        <taxon>Candidatus Methylomirabilia</taxon>
        <taxon>Candidatus Methylomirabilales</taxon>
        <taxon>Candidatus Methylomirabilaceae</taxon>
        <taxon>Candidatus Methylomirabilis</taxon>
    </lineage>
</organism>
<accession>A0A2T4U1Q2</accession>
<dbReference type="InterPro" id="IPR002071">
    <property type="entry name" value="Thermonucl_AS"/>
</dbReference>